<feature type="transmembrane region" description="Helical" evidence="7">
    <location>
        <begin position="84"/>
        <end position="101"/>
    </location>
</feature>
<gene>
    <name evidence="9" type="ORF">QIS74_12374</name>
</gene>
<keyword evidence="3 7" id="KW-0812">Transmembrane</keyword>
<keyword evidence="5 7" id="KW-0472">Membrane</keyword>
<comment type="subcellular location">
    <subcellularLocation>
        <location evidence="1">Membrane</location>
        <topology evidence="1">Multi-pass membrane protein</topology>
    </subcellularLocation>
</comment>
<organism evidence="9 10">
    <name type="scientific">Colletotrichum tabaci</name>
    <dbReference type="NCBI Taxonomy" id="1209068"/>
    <lineage>
        <taxon>Eukaryota</taxon>
        <taxon>Fungi</taxon>
        <taxon>Dikarya</taxon>
        <taxon>Ascomycota</taxon>
        <taxon>Pezizomycotina</taxon>
        <taxon>Sordariomycetes</taxon>
        <taxon>Hypocreomycetidae</taxon>
        <taxon>Glomerellales</taxon>
        <taxon>Glomerellaceae</taxon>
        <taxon>Colletotrichum</taxon>
        <taxon>Colletotrichum destructivum species complex</taxon>
    </lineage>
</organism>
<evidence type="ECO:0000313" key="10">
    <source>
        <dbReference type="Proteomes" id="UP001327957"/>
    </source>
</evidence>
<reference evidence="9 10" key="1">
    <citation type="submission" date="2023-04" db="EMBL/GenBank/DDBJ databases">
        <title>Colletotrichum tabacum stain YC1 causing leaf anthracnose on Nicotiana tabacum(L.) cv.</title>
        <authorList>
            <person name="Ji Z."/>
            <person name="Wang M."/>
            <person name="Zhang J."/>
            <person name="Wang N."/>
            <person name="Zhou Z."/>
        </authorList>
    </citation>
    <scope>NUCLEOTIDE SEQUENCE [LARGE SCALE GENOMIC DNA]</scope>
    <source>
        <strain evidence="9 10">YC1</strain>
    </source>
</reference>
<proteinExistence type="predicted"/>
<dbReference type="GO" id="GO:0016020">
    <property type="term" value="C:membrane"/>
    <property type="evidence" value="ECO:0007669"/>
    <property type="project" value="UniProtKB-SubCell"/>
</dbReference>
<dbReference type="InterPro" id="IPR020846">
    <property type="entry name" value="MFS_dom"/>
</dbReference>
<feature type="transmembrane region" description="Helical" evidence="7">
    <location>
        <begin position="367"/>
        <end position="387"/>
    </location>
</feature>
<evidence type="ECO:0000256" key="2">
    <source>
        <dbReference type="ARBA" id="ARBA00022448"/>
    </source>
</evidence>
<feature type="transmembrane region" description="Helical" evidence="7">
    <location>
        <begin position="255"/>
        <end position="274"/>
    </location>
</feature>
<feature type="region of interest" description="Disordered" evidence="6">
    <location>
        <begin position="227"/>
        <end position="246"/>
    </location>
</feature>
<dbReference type="AlphaFoldDB" id="A0AAV9SYW0"/>
<feature type="transmembrane region" description="Helical" evidence="7">
    <location>
        <begin position="113"/>
        <end position="133"/>
    </location>
</feature>
<feature type="transmembrane region" description="Helical" evidence="7">
    <location>
        <begin position="202"/>
        <end position="221"/>
    </location>
</feature>
<evidence type="ECO:0000256" key="6">
    <source>
        <dbReference type="SAM" id="MobiDB-lite"/>
    </source>
</evidence>
<dbReference type="GO" id="GO:0022857">
    <property type="term" value="F:transmembrane transporter activity"/>
    <property type="evidence" value="ECO:0007669"/>
    <property type="project" value="InterPro"/>
</dbReference>
<dbReference type="PANTHER" id="PTHR42718">
    <property type="entry name" value="MAJOR FACILITATOR SUPERFAMILY MULTIDRUG TRANSPORTER MFSC"/>
    <property type="match status" value="1"/>
</dbReference>
<dbReference type="Proteomes" id="UP001327957">
    <property type="component" value="Unassembled WGS sequence"/>
</dbReference>
<evidence type="ECO:0000256" key="1">
    <source>
        <dbReference type="ARBA" id="ARBA00004141"/>
    </source>
</evidence>
<feature type="transmembrane region" description="Helical" evidence="7">
    <location>
        <begin position="341"/>
        <end position="360"/>
    </location>
</feature>
<dbReference type="Gene3D" id="1.20.1250.20">
    <property type="entry name" value="MFS general substrate transporter like domains"/>
    <property type="match status" value="1"/>
</dbReference>
<dbReference type="EMBL" id="JASAOK010000049">
    <property type="protein sequence ID" value="KAK6208856.1"/>
    <property type="molecule type" value="Genomic_DNA"/>
</dbReference>
<evidence type="ECO:0000256" key="3">
    <source>
        <dbReference type="ARBA" id="ARBA00022692"/>
    </source>
</evidence>
<name>A0AAV9SYW0_9PEZI</name>
<dbReference type="InterPro" id="IPR036259">
    <property type="entry name" value="MFS_trans_sf"/>
</dbReference>
<evidence type="ECO:0000256" key="5">
    <source>
        <dbReference type="ARBA" id="ARBA00023136"/>
    </source>
</evidence>
<feature type="transmembrane region" description="Helical" evidence="7">
    <location>
        <begin position="172"/>
        <end position="190"/>
    </location>
</feature>
<dbReference type="Pfam" id="PF07690">
    <property type="entry name" value="MFS_1"/>
    <property type="match status" value="1"/>
</dbReference>
<keyword evidence="2" id="KW-0813">Transport</keyword>
<keyword evidence="4 7" id="KW-1133">Transmembrane helix</keyword>
<feature type="transmembrane region" description="Helical" evidence="7">
    <location>
        <begin position="280"/>
        <end position="298"/>
    </location>
</feature>
<sequence>MSGRLSPFRPFTVTCDIPASIVVDPGVDAGSKERRAAASRNDADDEVAGGYPKLSKSRSILLTAVISIAGLLAVQIGIPPARQQIVVSIYNISTGSLMLLWGRLADIYGRRLVYLLGSVFFTISNLCLPFTRYEVPFHIVRFLQGLSGTALIPSGIGIIASTFPRGKARNNAYVCISAVASVGSVLGNIFGDVIGGLLSWQWVFWIPAILAGVTTAIAYFITDTPHLRSSSSASTSAENGGEETRTRSVDWTGGALVSCSLVLLLAAFTQANVIGWSTPWIPPLIAASVVLLVGFCFWQRHLEKGPAKEPLLRISMFKNLQFSALYQDYLALSELDTTLRFLPDGIVGLLISFVVSPALSRIRAFDILVFGLVCGIASPFIMAIPAIPLKTSYWAYGFPAMCLCFSIEIVWPVISLLIAASLPSADQSLGSGLLQSSNNLGRALGLPIATTIQTSAQGPEMAVSGFPGSPGFLYGVRAAQWTNFGFAIAAMGIAVAFFRDLGRV</sequence>
<feature type="transmembrane region" description="Helical" evidence="7">
    <location>
        <begin position="393"/>
        <end position="419"/>
    </location>
</feature>
<evidence type="ECO:0000256" key="7">
    <source>
        <dbReference type="SAM" id="Phobius"/>
    </source>
</evidence>
<feature type="transmembrane region" description="Helical" evidence="7">
    <location>
        <begin position="478"/>
        <end position="498"/>
    </location>
</feature>
<feature type="domain" description="Major facilitator superfamily (MFS) profile" evidence="8">
    <location>
        <begin position="1"/>
        <end position="504"/>
    </location>
</feature>
<dbReference type="SUPFAM" id="SSF103473">
    <property type="entry name" value="MFS general substrate transporter"/>
    <property type="match status" value="1"/>
</dbReference>
<evidence type="ECO:0000256" key="4">
    <source>
        <dbReference type="ARBA" id="ARBA00022989"/>
    </source>
</evidence>
<evidence type="ECO:0000259" key="8">
    <source>
        <dbReference type="PROSITE" id="PS50850"/>
    </source>
</evidence>
<evidence type="ECO:0000313" key="9">
    <source>
        <dbReference type="EMBL" id="KAK6208856.1"/>
    </source>
</evidence>
<dbReference type="PANTHER" id="PTHR42718:SF9">
    <property type="entry name" value="MAJOR FACILITATOR SUPERFAMILY MULTIDRUG TRANSPORTER MFSC"/>
    <property type="match status" value="1"/>
</dbReference>
<comment type="caution">
    <text evidence="9">The sequence shown here is derived from an EMBL/GenBank/DDBJ whole genome shotgun (WGS) entry which is preliminary data.</text>
</comment>
<dbReference type="PROSITE" id="PS50850">
    <property type="entry name" value="MFS"/>
    <property type="match status" value="1"/>
</dbReference>
<keyword evidence="10" id="KW-1185">Reference proteome</keyword>
<accession>A0AAV9SYW0</accession>
<dbReference type="Gene3D" id="1.20.1720.10">
    <property type="entry name" value="Multidrug resistance protein D"/>
    <property type="match status" value="1"/>
</dbReference>
<dbReference type="InterPro" id="IPR011701">
    <property type="entry name" value="MFS"/>
</dbReference>
<feature type="transmembrane region" description="Helical" evidence="7">
    <location>
        <begin position="60"/>
        <end position="78"/>
    </location>
</feature>
<feature type="transmembrane region" description="Helical" evidence="7">
    <location>
        <begin position="139"/>
        <end position="160"/>
    </location>
</feature>
<protein>
    <submittedName>
        <fullName evidence="9">Drug resistance protein</fullName>
    </submittedName>
</protein>